<reference evidence="1 2" key="1">
    <citation type="journal article" date="2019" name="Nat. Med.">
        <title>A library of human gut bacterial isolates paired with longitudinal multiomics data enables mechanistic microbiome research.</title>
        <authorList>
            <person name="Poyet M."/>
            <person name="Groussin M."/>
            <person name="Gibbons S.M."/>
            <person name="Avila-Pacheco J."/>
            <person name="Jiang X."/>
            <person name="Kearney S.M."/>
            <person name="Perrotta A.R."/>
            <person name="Berdy B."/>
            <person name="Zhao S."/>
            <person name="Lieberman T.D."/>
            <person name="Swanson P.K."/>
            <person name="Smith M."/>
            <person name="Roesemann S."/>
            <person name="Alexander J.E."/>
            <person name="Rich S.A."/>
            <person name="Livny J."/>
            <person name="Vlamakis H."/>
            <person name="Clish C."/>
            <person name="Bullock K."/>
            <person name="Deik A."/>
            <person name="Scott J."/>
            <person name="Pierce K.A."/>
            <person name="Xavier R.J."/>
            <person name="Alm E.J."/>
        </authorList>
    </citation>
    <scope>NUCLEOTIDE SEQUENCE [LARGE SCALE GENOMIC DNA]</scope>
    <source>
        <strain evidence="1 2">BIOML-A163</strain>
    </source>
</reference>
<evidence type="ECO:0000313" key="1">
    <source>
        <dbReference type="EMBL" id="KAA3932027.1"/>
    </source>
</evidence>
<comment type="caution">
    <text evidence="1">The sequence shown here is derived from an EMBL/GenBank/DDBJ whole genome shotgun (WGS) entry which is preliminary data.</text>
</comment>
<feature type="non-terminal residue" evidence="1">
    <location>
        <position position="528"/>
    </location>
</feature>
<gene>
    <name evidence="1" type="ORF">F3D71_31065</name>
</gene>
<organism evidence="1 2">
    <name type="scientific">Bacteroides ovatus</name>
    <dbReference type="NCBI Taxonomy" id="28116"/>
    <lineage>
        <taxon>Bacteria</taxon>
        <taxon>Pseudomonadati</taxon>
        <taxon>Bacteroidota</taxon>
        <taxon>Bacteroidia</taxon>
        <taxon>Bacteroidales</taxon>
        <taxon>Bacteroidaceae</taxon>
        <taxon>Bacteroides</taxon>
    </lineage>
</organism>
<proteinExistence type="predicted"/>
<accession>A0A5M5BUZ8</accession>
<dbReference type="AlphaFoldDB" id="A0A5M5BUZ8"/>
<feature type="non-terminal residue" evidence="1">
    <location>
        <position position="1"/>
    </location>
</feature>
<name>A0A5M5BUZ8_BACOV</name>
<evidence type="ECO:0000313" key="2">
    <source>
        <dbReference type="Proteomes" id="UP000323717"/>
    </source>
</evidence>
<dbReference type="EMBL" id="VWLE01000964">
    <property type="protein sequence ID" value="KAA3932027.1"/>
    <property type="molecule type" value="Genomic_DNA"/>
</dbReference>
<dbReference type="Proteomes" id="UP000323717">
    <property type="component" value="Unassembled WGS sequence"/>
</dbReference>
<sequence length="528" mass="60444">SVPSIYTKAVDHWGFMNGSEASANGSKLTVPNFSKRIPLPDTNNTGRKDTVLFENAVGIDREASGNIVGILDRITDPQGIETSFSYEGNYGAFRDNSQQPEYRDYLYPVGGLRVKSIETYDPKTRKRLCKNYRYGLTVINNEKYESVWGGGAIKHIVTERDYCSTVTQVMDDGQSLWNEYLTVYHSMPVSNITFRNGSPVMYNIVSEEILGGGISQKTVYYYDVDAHAFEDVLHWESGENTFASVREFMLNQPESVLNRLGRMLPGHPYEPSDDFVTGYFETNQRNGALMGIDRFDGQELVSSTRYEYKKVIAGPYNIPVDLPVRKLIVDVDLYMKKPNSLLGKPVFVADNDNTHSATNMRTTYYLDCETYWALDKETTQYYCKVNGRQRVMSTEKQYAYDDRHLSNPGSSLKPRRVDFTNSDGVQFSDHYTYLDGYPAILSLHKHVEDEQCTEKRILFKSGTCLPVRVQFKTDRMADFRDEVVYQSYDSNSNVCEIMAKDDTPVLFIWGYRNRYPIAKIENATRQQV</sequence>
<protein>
    <submittedName>
        <fullName evidence="1">Uncharacterized protein</fullName>
    </submittedName>
</protein>